<dbReference type="InterPro" id="IPR002156">
    <property type="entry name" value="RNaseH_domain"/>
</dbReference>
<dbReference type="Pfam" id="PF00075">
    <property type="entry name" value="RNase_H"/>
    <property type="match status" value="1"/>
</dbReference>
<dbReference type="STRING" id="626940.BHW43_10175"/>
<dbReference type="SUPFAM" id="SSF53098">
    <property type="entry name" value="Ribonuclease H-like"/>
    <property type="match status" value="1"/>
</dbReference>
<evidence type="ECO:0000313" key="3">
    <source>
        <dbReference type="EMBL" id="OLA36324.1"/>
    </source>
</evidence>
<reference evidence="3 4" key="1">
    <citation type="journal article" date="2016" name="Nat. Biotechnol.">
        <title>Measurement of bacterial replication rates in microbial communities.</title>
        <authorList>
            <person name="Brown C.T."/>
            <person name="Olm M.R."/>
            <person name="Thomas B.C."/>
            <person name="Banfield J.F."/>
        </authorList>
    </citation>
    <scope>NUCLEOTIDE SEQUENCE [LARGE SCALE GENOMIC DNA]</scope>
    <source>
        <strain evidence="3">46_33</strain>
    </source>
</reference>
<dbReference type="InterPro" id="IPR012337">
    <property type="entry name" value="RNaseH-like_sf"/>
</dbReference>
<comment type="caution">
    <text evidence="3">The sequence shown here is derived from an EMBL/GenBank/DDBJ whole genome shotgun (WGS) entry which is preliminary data.</text>
</comment>
<dbReference type="PROSITE" id="PS50879">
    <property type="entry name" value="RNASE_H_1"/>
    <property type="match status" value="1"/>
</dbReference>
<dbReference type="GO" id="GO:0003676">
    <property type="term" value="F:nucleic acid binding"/>
    <property type="evidence" value="ECO:0007669"/>
    <property type="project" value="InterPro"/>
</dbReference>
<name>A0A1Q6R1R5_9FIRM</name>
<dbReference type="RefSeq" id="WP_303680457.1">
    <property type="nucleotide sequence ID" value="NZ_MNTG01000046.1"/>
</dbReference>
<feature type="domain" description="RNase H type-1" evidence="2">
    <location>
        <begin position="59"/>
        <end position="196"/>
    </location>
</feature>
<organism evidence="3 4">
    <name type="scientific">Phascolarctobacterium succinatutens</name>
    <dbReference type="NCBI Taxonomy" id="626940"/>
    <lineage>
        <taxon>Bacteria</taxon>
        <taxon>Bacillati</taxon>
        <taxon>Bacillota</taxon>
        <taxon>Negativicutes</taxon>
        <taxon>Acidaminococcales</taxon>
        <taxon>Acidaminococcaceae</taxon>
        <taxon>Phascolarctobacterium</taxon>
    </lineage>
</organism>
<evidence type="ECO:0000256" key="1">
    <source>
        <dbReference type="SAM" id="Coils"/>
    </source>
</evidence>
<protein>
    <recommendedName>
        <fullName evidence="2">RNase H type-1 domain-containing protein</fullName>
    </recommendedName>
</protein>
<dbReference type="Proteomes" id="UP000186777">
    <property type="component" value="Unassembled WGS sequence"/>
</dbReference>
<dbReference type="Gene3D" id="3.30.420.10">
    <property type="entry name" value="Ribonuclease H-like superfamily/Ribonuclease H"/>
    <property type="match status" value="1"/>
</dbReference>
<dbReference type="InterPro" id="IPR036397">
    <property type="entry name" value="RNaseH_sf"/>
</dbReference>
<dbReference type="GO" id="GO:0004523">
    <property type="term" value="F:RNA-DNA hybrid ribonuclease activity"/>
    <property type="evidence" value="ECO:0007669"/>
    <property type="project" value="InterPro"/>
</dbReference>
<sequence>MTKKALKKQLKKQLKKAAKQAAKNKKAIKLLKKQLSAFEAKSMSYLERLFMSNVDYPIDDFGAIAYVDASYSDTGRFGSIGIVMLTRSEVIQYSEIPENLEECALTSTNHELLAAAKAIQMAKERHIKNLIIKHDNNSIAEVAKSHSVTKTSMEEWYKQVVMKHREKMSITFKKVKGHSKEYFNELADTLANKALKAERVKRANTPLFFSLGDKFQEALAKVKICG</sequence>
<feature type="coiled-coil region" evidence="1">
    <location>
        <begin position="3"/>
        <end position="34"/>
    </location>
</feature>
<evidence type="ECO:0000259" key="2">
    <source>
        <dbReference type="PROSITE" id="PS50879"/>
    </source>
</evidence>
<dbReference type="EMBL" id="MNTG01000046">
    <property type="protein sequence ID" value="OLA36324.1"/>
    <property type="molecule type" value="Genomic_DNA"/>
</dbReference>
<accession>A0A1Q6R1R5</accession>
<evidence type="ECO:0000313" key="4">
    <source>
        <dbReference type="Proteomes" id="UP000186777"/>
    </source>
</evidence>
<proteinExistence type="predicted"/>
<gene>
    <name evidence="3" type="ORF">BHW43_10175</name>
</gene>
<dbReference type="AlphaFoldDB" id="A0A1Q6R1R5"/>
<keyword evidence="1" id="KW-0175">Coiled coil</keyword>